<dbReference type="EMBL" id="MU858342">
    <property type="protein sequence ID" value="KAK4206876.1"/>
    <property type="molecule type" value="Genomic_DNA"/>
</dbReference>
<dbReference type="Proteomes" id="UP001301769">
    <property type="component" value="Unassembled WGS sequence"/>
</dbReference>
<sequence>MDWINPHGRFTEHELTTFDYEDDGFDIDEKQSEAKATLITKTVTNEHPVKEPLNEHRFIDNDSRDGLGFEFVEKEWRLSEDSTLLADNNEYLKSPRRSQHSCSESNSLPDKVTLPGFHLILLPRAPEVFPGQPSSVSELPFSKAFWKLITELFRVHCTITRTILREVAYFSALRHTPRETGVLEISYTARMAAAIPNDIALSTAYIPSQNTTYSILYGCNQDQLREVWKRISIMSTSSHHSHMHPLLTMGIFIELERTRLVNSADKLAVEFTLGSDILGSNSWDASANSPKMDSYLRICLRSRTLVDYIRAVKRQLVKVLDELDELEKYWRTIIAAMNTFGTPRNDHITEDDEQKDAVGKRVSNQEQQQQKELLEGLIETGQQMRQRIKDIMDEYDDKTDECKKMTQNLSLAMQTGWNQIARQDSMTSTKISHINTEIAWEAKREGAQMRSIAVLGMIYLPLSCVASVFSTSLFNWNPAEGETVVSSYIWILAAFAAGMTLLTVLAWHLWTRREKKLEEAKKKSGVGLGSGQGLGDGLHDAAWVV</sequence>
<evidence type="ECO:0000256" key="1">
    <source>
        <dbReference type="SAM" id="Phobius"/>
    </source>
</evidence>
<keyword evidence="3" id="KW-1185">Reference proteome</keyword>
<feature type="transmembrane region" description="Helical" evidence="1">
    <location>
        <begin position="452"/>
        <end position="476"/>
    </location>
</feature>
<comment type="caution">
    <text evidence="2">The sequence shown here is derived from an EMBL/GenBank/DDBJ whole genome shotgun (WGS) entry which is preliminary data.</text>
</comment>
<dbReference type="Gene3D" id="1.20.58.340">
    <property type="entry name" value="Magnesium transport protein CorA, transmembrane region"/>
    <property type="match status" value="1"/>
</dbReference>
<reference evidence="2" key="2">
    <citation type="submission" date="2023-05" db="EMBL/GenBank/DDBJ databases">
        <authorList>
            <consortium name="Lawrence Berkeley National Laboratory"/>
            <person name="Steindorff A."/>
            <person name="Hensen N."/>
            <person name="Bonometti L."/>
            <person name="Westerberg I."/>
            <person name="Brannstrom I.O."/>
            <person name="Guillou S."/>
            <person name="Cros-Aarteil S."/>
            <person name="Calhoun S."/>
            <person name="Haridas S."/>
            <person name="Kuo A."/>
            <person name="Mondo S."/>
            <person name="Pangilinan J."/>
            <person name="Riley R."/>
            <person name="Labutti K."/>
            <person name="Andreopoulos B."/>
            <person name="Lipzen A."/>
            <person name="Chen C."/>
            <person name="Yanf M."/>
            <person name="Daum C."/>
            <person name="Ng V."/>
            <person name="Clum A."/>
            <person name="Ohm R."/>
            <person name="Martin F."/>
            <person name="Silar P."/>
            <person name="Natvig D."/>
            <person name="Lalanne C."/>
            <person name="Gautier V."/>
            <person name="Ament-Velasquez S.L."/>
            <person name="Kruys A."/>
            <person name="Hutchinson M.I."/>
            <person name="Powell A.J."/>
            <person name="Barry K."/>
            <person name="Miller A.N."/>
            <person name="Grigoriev I.V."/>
            <person name="Debuchy R."/>
            <person name="Gladieux P."/>
            <person name="Thoren M.H."/>
            <person name="Johannesson H."/>
        </authorList>
    </citation>
    <scope>NUCLEOTIDE SEQUENCE</scope>
    <source>
        <strain evidence="2">PSN293</strain>
    </source>
</reference>
<evidence type="ECO:0000313" key="2">
    <source>
        <dbReference type="EMBL" id="KAK4206876.1"/>
    </source>
</evidence>
<keyword evidence="1" id="KW-0812">Transmembrane</keyword>
<name>A0AAN6XUI8_9PEZI</name>
<proteinExistence type="predicted"/>
<keyword evidence="1" id="KW-1133">Transmembrane helix</keyword>
<protein>
    <submittedName>
        <fullName evidence="2">Uncharacterized protein</fullName>
    </submittedName>
</protein>
<accession>A0AAN6XUI8</accession>
<reference evidence="2" key="1">
    <citation type="journal article" date="2023" name="Mol. Phylogenet. Evol.">
        <title>Genome-scale phylogeny and comparative genomics of the fungal order Sordariales.</title>
        <authorList>
            <person name="Hensen N."/>
            <person name="Bonometti L."/>
            <person name="Westerberg I."/>
            <person name="Brannstrom I.O."/>
            <person name="Guillou S."/>
            <person name="Cros-Aarteil S."/>
            <person name="Calhoun S."/>
            <person name="Haridas S."/>
            <person name="Kuo A."/>
            <person name="Mondo S."/>
            <person name="Pangilinan J."/>
            <person name="Riley R."/>
            <person name="LaButti K."/>
            <person name="Andreopoulos B."/>
            <person name="Lipzen A."/>
            <person name="Chen C."/>
            <person name="Yan M."/>
            <person name="Daum C."/>
            <person name="Ng V."/>
            <person name="Clum A."/>
            <person name="Steindorff A."/>
            <person name="Ohm R.A."/>
            <person name="Martin F."/>
            <person name="Silar P."/>
            <person name="Natvig D.O."/>
            <person name="Lalanne C."/>
            <person name="Gautier V."/>
            <person name="Ament-Velasquez S.L."/>
            <person name="Kruys A."/>
            <person name="Hutchinson M.I."/>
            <person name="Powell A.J."/>
            <person name="Barry K."/>
            <person name="Miller A.N."/>
            <person name="Grigoriev I.V."/>
            <person name="Debuchy R."/>
            <person name="Gladieux P."/>
            <person name="Hiltunen Thoren M."/>
            <person name="Johannesson H."/>
        </authorList>
    </citation>
    <scope>NUCLEOTIDE SEQUENCE</scope>
    <source>
        <strain evidence="2">PSN293</strain>
    </source>
</reference>
<evidence type="ECO:0000313" key="3">
    <source>
        <dbReference type="Proteomes" id="UP001301769"/>
    </source>
</evidence>
<feature type="transmembrane region" description="Helical" evidence="1">
    <location>
        <begin position="488"/>
        <end position="510"/>
    </location>
</feature>
<keyword evidence="1" id="KW-0472">Membrane</keyword>
<gene>
    <name evidence="2" type="ORF">QBC37DRAFT_434311</name>
</gene>
<dbReference type="AlphaFoldDB" id="A0AAN6XUI8"/>
<organism evidence="2 3">
    <name type="scientific">Rhypophila decipiens</name>
    <dbReference type="NCBI Taxonomy" id="261697"/>
    <lineage>
        <taxon>Eukaryota</taxon>
        <taxon>Fungi</taxon>
        <taxon>Dikarya</taxon>
        <taxon>Ascomycota</taxon>
        <taxon>Pezizomycotina</taxon>
        <taxon>Sordariomycetes</taxon>
        <taxon>Sordariomycetidae</taxon>
        <taxon>Sordariales</taxon>
        <taxon>Naviculisporaceae</taxon>
        <taxon>Rhypophila</taxon>
    </lineage>
</organism>